<name>A0A378PZ93_MORBO</name>
<dbReference type="Proteomes" id="UP000254133">
    <property type="component" value="Unassembled WGS sequence"/>
</dbReference>
<evidence type="ECO:0000313" key="2">
    <source>
        <dbReference type="EMBL" id="STY93288.1"/>
    </source>
</evidence>
<organism evidence="2 3">
    <name type="scientific">Moraxella bovis</name>
    <dbReference type="NCBI Taxonomy" id="476"/>
    <lineage>
        <taxon>Bacteria</taxon>
        <taxon>Pseudomonadati</taxon>
        <taxon>Pseudomonadota</taxon>
        <taxon>Gammaproteobacteria</taxon>
        <taxon>Moraxellales</taxon>
        <taxon>Moraxellaceae</taxon>
        <taxon>Moraxella</taxon>
    </lineage>
</organism>
<protein>
    <submittedName>
        <fullName evidence="2">Uncharacterized protein</fullName>
    </submittedName>
</protein>
<evidence type="ECO:0000256" key="1">
    <source>
        <dbReference type="SAM" id="Phobius"/>
    </source>
</evidence>
<gene>
    <name evidence="2" type="ORF">NCTC9426_02010</name>
</gene>
<keyword evidence="1" id="KW-1133">Transmembrane helix</keyword>
<evidence type="ECO:0000313" key="3">
    <source>
        <dbReference type="Proteomes" id="UP000254133"/>
    </source>
</evidence>
<dbReference type="AlphaFoldDB" id="A0A378PZ93"/>
<keyword evidence="1" id="KW-0812">Transmembrane</keyword>
<dbReference type="EMBL" id="UGPZ01000003">
    <property type="protein sequence ID" value="STY93288.1"/>
    <property type="molecule type" value="Genomic_DNA"/>
</dbReference>
<dbReference type="RefSeq" id="WP_115369671.1">
    <property type="nucleotide sequence ID" value="NZ_UGPZ01000003.1"/>
</dbReference>
<proteinExistence type="predicted"/>
<sequence>MIYLVSFIVYLIIFAIGVYFIVIHSKKATAITHGVCAVGFVIQLLINYLFWGNVSVFGFLSNIINNERTLTNLLILFVTSVVCYGLLFVVFAKLNDYYHE</sequence>
<feature type="transmembrane region" description="Helical" evidence="1">
    <location>
        <begin position="70"/>
        <end position="92"/>
    </location>
</feature>
<reference evidence="2 3" key="1">
    <citation type="submission" date="2018-06" db="EMBL/GenBank/DDBJ databases">
        <authorList>
            <consortium name="Pathogen Informatics"/>
            <person name="Doyle S."/>
        </authorList>
    </citation>
    <scope>NUCLEOTIDE SEQUENCE [LARGE SCALE GENOMIC DNA]</scope>
    <source>
        <strain evidence="2 3">NCTC9426</strain>
    </source>
</reference>
<accession>A0A378PZ93</accession>
<keyword evidence="1" id="KW-0472">Membrane</keyword>
<feature type="transmembrane region" description="Helical" evidence="1">
    <location>
        <begin position="6"/>
        <end position="23"/>
    </location>
</feature>
<feature type="transmembrane region" description="Helical" evidence="1">
    <location>
        <begin position="30"/>
        <end position="50"/>
    </location>
</feature>